<organism evidence="4 5">
    <name type="scientific">Inquilinus limosus</name>
    <dbReference type="NCBI Taxonomy" id="171674"/>
    <lineage>
        <taxon>Bacteria</taxon>
        <taxon>Pseudomonadati</taxon>
        <taxon>Pseudomonadota</taxon>
        <taxon>Alphaproteobacteria</taxon>
        <taxon>Rhodospirillales</taxon>
        <taxon>Rhodospirillaceae</taxon>
        <taxon>Inquilinus</taxon>
    </lineage>
</organism>
<gene>
    <name evidence="4" type="ORF">BWR60_06145</name>
</gene>
<dbReference type="EMBL" id="NHON01000008">
    <property type="protein sequence ID" value="OWJ68109.1"/>
    <property type="molecule type" value="Genomic_DNA"/>
</dbReference>
<dbReference type="OrthoDB" id="9771666at2"/>
<dbReference type="Pfam" id="PF01738">
    <property type="entry name" value="DLH"/>
    <property type="match status" value="1"/>
</dbReference>
<dbReference type="InterPro" id="IPR002925">
    <property type="entry name" value="Dienelactn_hydro"/>
</dbReference>
<evidence type="ECO:0000313" key="4">
    <source>
        <dbReference type="EMBL" id="OWJ68109.1"/>
    </source>
</evidence>
<dbReference type="Proteomes" id="UP000196655">
    <property type="component" value="Unassembled WGS sequence"/>
</dbReference>
<keyword evidence="5" id="KW-1185">Reference proteome</keyword>
<dbReference type="PANTHER" id="PTHR22946">
    <property type="entry name" value="DIENELACTONE HYDROLASE DOMAIN-CONTAINING PROTEIN-RELATED"/>
    <property type="match status" value="1"/>
</dbReference>
<reference evidence="5" key="1">
    <citation type="submission" date="2017-05" db="EMBL/GenBank/DDBJ databases">
        <authorList>
            <person name="Macchi M."/>
            <person name="Festa S."/>
            <person name="Coppotelli B.M."/>
            <person name="Morelli I.S."/>
        </authorList>
    </citation>
    <scope>NUCLEOTIDE SEQUENCE [LARGE SCALE GENOMIC DNA]</scope>
    <source>
        <strain evidence="5">I</strain>
    </source>
</reference>
<name>A0A211ZSA2_9PROT</name>
<accession>A0A211ZSA2</accession>
<dbReference type="SUPFAM" id="SSF53474">
    <property type="entry name" value="alpha/beta-Hydrolases"/>
    <property type="match status" value="1"/>
</dbReference>
<dbReference type="Gene3D" id="3.40.50.1820">
    <property type="entry name" value="alpha/beta hydrolase"/>
    <property type="match status" value="1"/>
</dbReference>
<evidence type="ECO:0000313" key="5">
    <source>
        <dbReference type="Proteomes" id="UP000196655"/>
    </source>
</evidence>
<dbReference type="PANTHER" id="PTHR22946:SF9">
    <property type="entry name" value="POLYKETIDE TRANSFERASE AF380"/>
    <property type="match status" value="1"/>
</dbReference>
<dbReference type="InterPro" id="IPR029058">
    <property type="entry name" value="AB_hydrolase_fold"/>
</dbReference>
<evidence type="ECO:0000256" key="1">
    <source>
        <dbReference type="ARBA" id="ARBA00022801"/>
    </source>
</evidence>
<feature type="domain" description="Dienelactone hydrolase" evidence="3">
    <location>
        <begin position="114"/>
        <end position="308"/>
    </location>
</feature>
<keyword evidence="2" id="KW-0472">Membrane</keyword>
<dbReference type="InterPro" id="IPR050261">
    <property type="entry name" value="FrsA_esterase"/>
</dbReference>
<keyword evidence="1" id="KW-0378">Hydrolase</keyword>
<dbReference type="GO" id="GO:0052689">
    <property type="term" value="F:carboxylic ester hydrolase activity"/>
    <property type="evidence" value="ECO:0007669"/>
    <property type="project" value="UniProtKB-ARBA"/>
</dbReference>
<keyword evidence="2" id="KW-1133">Transmembrane helix</keyword>
<protein>
    <recommendedName>
        <fullName evidence="3">Dienelactone hydrolase domain-containing protein</fullName>
    </recommendedName>
</protein>
<comment type="caution">
    <text evidence="4">The sequence shown here is derived from an EMBL/GenBank/DDBJ whole genome shotgun (WGS) entry which is preliminary data.</text>
</comment>
<sequence length="376" mass="40206">MVYKDDDQRETTKEIDPNVPCRLLCGHFLTPAASARRGDASGERFIQDEVPWKTESWKTAVRWGARRSGLSMFRLCIVLLLLAAAPILHRPARAQGMAPAEAVTFKSLSGEVITGRLFLPKGAGPFPAVVGLHGSGGYAPAHDRWATRLTASGYAMFLVDSYTPRGYREIVSVGLSTIPVELRVKDAVGALEYLQTRKEINPKQIAVLGWSQGGTTAVATTATMRTALIAKTAPHFAAAVALYPRCDQYMTNTQPVGDTPLLVLMGAADSVTPAAACDTLFDAWLSKGAAVSLIVYPGMQHNFDFTAPTTAMLDRAQAIATPPVLSPSWTPVDDAELRALSFLDKRLGLDLGVGSVKSPLYVKGNPAPAGSEGVVR</sequence>
<dbReference type="AlphaFoldDB" id="A0A211ZSA2"/>
<proteinExistence type="predicted"/>
<dbReference type="STRING" id="1122125.GCA_000423185_05514"/>
<keyword evidence="2" id="KW-0812">Transmembrane</keyword>
<evidence type="ECO:0000259" key="3">
    <source>
        <dbReference type="Pfam" id="PF01738"/>
    </source>
</evidence>
<evidence type="ECO:0000256" key="2">
    <source>
        <dbReference type="SAM" id="Phobius"/>
    </source>
</evidence>
<feature type="transmembrane region" description="Helical" evidence="2">
    <location>
        <begin position="72"/>
        <end position="89"/>
    </location>
</feature>